<dbReference type="Proteomes" id="UP001367676">
    <property type="component" value="Unassembled WGS sequence"/>
</dbReference>
<name>A0AAN9U119_9HEMI</name>
<proteinExistence type="predicted"/>
<keyword evidence="3" id="KW-1185">Reference proteome</keyword>
<evidence type="ECO:0000313" key="2">
    <source>
        <dbReference type="EMBL" id="KAK7603404.1"/>
    </source>
</evidence>
<comment type="caution">
    <text evidence="2">The sequence shown here is derived from an EMBL/GenBank/DDBJ whole genome shotgun (WGS) entry which is preliminary data.</text>
</comment>
<sequence>MYSPSLSLHHGADKERPYRSVKSAPNLHHMPATAQRRLSPRASHALQMVPLPCTRRPQSGTVSGSALAKCSQMMYLSNDTLPKLLT</sequence>
<protein>
    <submittedName>
        <fullName evidence="2">Uncharacterized protein</fullName>
    </submittedName>
</protein>
<gene>
    <name evidence="2" type="ORF">V9T40_003403</name>
</gene>
<accession>A0AAN9U119</accession>
<dbReference type="EMBL" id="JBBCAQ010000006">
    <property type="protein sequence ID" value="KAK7603404.1"/>
    <property type="molecule type" value="Genomic_DNA"/>
</dbReference>
<evidence type="ECO:0000256" key="1">
    <source>
        <dbReference type="SAM" id="MobiDB-lite"/>
    </source>
</evidence>
<dbReference type="AlphaFoldDB" id="A0AAN9U119"/>
<organism evidence="2 3">
    <name type="scientific">Parthenolecanium corni</name>
    <dbReference type="NCBI Taxonomy" id="536013"/>
    <lineage>
        <taxon>Eukaryota</taxon>
        <taxon>Metazoa</taxon>
        <taxon>Ecdysozoa</taxon>
        <taxon>Arthropoda</taxon>
        <taxon>Hexapoda</taxon>
        <taxon>Insecta</taxon>
        <taxon>Pterygota</taxon>
        <taxon>Neoptera</taxon>
        <taxon>Paraneoptera</taxon>
        <taxon>Hemiptera</taxon>
        <taxon>Sternorrhyncha</taxon>
        <taxon>Coccoidea</taxon>
        <taxon>Coccidae</taxon>
        <taxon>Parthenolecanium</taxon>
    </lineage>
</organism>
<evidence type="ECO:0000313" key="3">
    <source>
        <dbReference type="Proteomes" id="UP001367676"/>
    </source>
</evidence>
<feature type="region of interest" description="Disordered" evidence="1">
    <location>
        <begin position="1"/>
        <end position="29"/>
    </location>
</feature>
<reference evidence="2 3" key="1">
    <citation type="submission" date="2024-03" db="EMBL/GenBank/DDBJ databases">
        <title>Adaptation during the transition from Ophiocordyceps entomopathogen to insect associate is accompanied by gene loss and intensified selection.</title>
        <authorList>
            <person name="Ward C.M."/>
            <person name="Onetto C.A."/>
            <person name="Borneman A.R."/>
        </authorList>
    </citation>
    <scope>NUCLEOTIDE SEQUENCE [LARGE SCALE GENOMIC DNA]</scope>
    <source>
        <strain evidence="2">AWRI1</strain>
        <tissue evidence="2">Single Adult Female</tissue>
    </source>
</reference>